<dbReference type="Gene3D" id="3.40.50.10770">
    <property type="entry name" value="Hypothetical protein VC1899 like domain (Restriction endonuclease-like)"/>
    <property type="match status" value="1"/>
</dbReference>
<evidence type="ECO:0000313" key="2">
    <source>
        <dbReference type="EMBL" id="OXB86158.1"/>
    </source>
</evidence>
<accession>A0A226Q291</accession>
<dbReference type="SUPFAM" id="SSF52980">
    <property type="entry name" value="Restriction endonuclease-like"/>
    <property type="match status" value="1"/>
</dbReference>
<dbReference type="RefSeq" id="WP_089113944.1">
    <property type="nucleotide sequence ID" value="NZ_CP018058.1"/>
</dbReference>
<organism evidence="2 3">
    <name type="scientific">Geobacillus thermocatenulatus</name>
    <dbReference type="NCBI Taxonomy" id="33938"/>
    <lineage>
        <taxon>Bacteria</taxon>
        <taxon>Bacillati</taxon>
        <taxon>Bacillota</taxon>
        <taxon>Bacilli</taxon>
        <taxon>Bacillales</taxon>
        <taxon>Anoxybacillaceae</taxon>
        <taxon>Geobacillus</taxon>
        <taxon>Geobacillus thermoleovorans group</taxon>
    </lineage>
</organism>
<keyword evidence="3" id="KW-1185">Reference proteome</keyword>
<dbReference type="Proteomes" id="UP000198378">
    <property type="component" value="Unassembled WGS sequence"/>
</dbReference>
<evidence type="ECO:0000313" key="3">
    <source>
        <dbReference type="Proteomes" id="UP000198378"/>
    </source>
</evidence>
<protein>
    <recommendedName>
        <fullName evidence="1">Card1 endonuclease domain-containing protein</fullName>
    </recommendedName>
</protein>
<sequence>MSTFGKSKLNVLICTIGSNPLPIYVTTQYLMQENRNDVDELPKPDRLLFVHTKNTKHVFTNLKNKIGVLNRIIGIDLGGGERDRDEVMSKLTNELSKLEDSCGINSIHLFYTGGTKPMSVFSFLAVEEFARERNIRTIYSDLHPDYAQITVGRKVFPFSDGKDLRDYIHLTIKDLFELHNMQISQQGKSQMTFEQVDIIRFANRIIDIINDSSYSSWRDSLNKLKKVSEKKDLRREDIEKKRADYENVRKELKDVFPIHWSQASKSVKSFRETVEFLHGKWLEEYVIYAIEKIKSDVSLSEVRQGIEARYERRPCELDIVAMKGYQMYLFSCTTSSKIKTVKGKAFEALYRAEQLGGSHAKVVMVSMLPSKGKGMEGSESCNDNLEKDLASFNAQYEKKVSLIGREELKDFETLTQKLKDIFCS</sequence>
<dbReference type="Gene3D" id="3.40.1350.10">
    <property type="match status" value="1"/>
</dbReference>
<dbReference type="EMBL" id="NEWK01000002">
    <property type="protein sequence ID" value="OXB86158.1"/>
    <property type="molecule type" value="Genomic_DNA"/>
</dbReference>
<dbReference type="KEGG" id="gtm:GT3921_12465"/>
<dbReference type="InterPro" id="IPR011335">
    <property type="entry name" value="Restrct_endonuc-II-like"/>
</dbReference>
<gene>
    <name evidence="2" type="ORF">B9L19_11435</name>
</gene>
<dbReference type="GO" id="GO:0003676">
    <property type="term" value="F:nucleic acid binding"/>
    <property type="evidence" value="ECO:0007669"/>
    <property type="project" value="InterPro"/>
</dbReference>
<evidence type="ECO:0000259" key="1">
    <source>
        <dbReference type="Pfam" id="PF09002"/>
    </source>
</evidence>
<proteinExistence type="predicted"/>
<dbReference type="InterPro" id="IPR011856">
    <property type="entry name" value="tRNA_endonuc-like_dom_sf"/>
</dbReference>
<dbReference type="AlphaFoldDB" id="A0A226Q291"/>
<reference evidence="2 3" key="1">
    <citation type="submission" date="2017-05" db="EMBL/GenBank/DDBJ databases">
        <title>The genome sequence of Geobacillus thermocatenulatus DSM 730.</title>
        <authorList>
            <person name="Ramaloko W.T."/>
            <person name="Koen N."/>
            <person name="Polliack S."/>
            <person name="Aliyu H."/>
            <person name="Lebre P."/>
            <person name="Mohr T."/>
            <person name="Oswald F."/>
            <person name="Zwick M."/>
            <person name="Neumann A."/>
            <person name="Syldatk C."/>
            <person name="Cowan D."/>
            <person name="De Maayer P."/>
        </authorList>
    </citation>
    <scope>NUCLEOTIDE SEQUENCE [LARGE SCALE GENOMIC DNA]</scope>
    <source>
        <strain evidence="2 3">BGSC 93A1</strain>
    </source>
</reference>
<feature type="domain" description="Card1 endonuclease" evidence="1">
    <location>
        <begin position="272"/>
        <end position="367"/>
    </location>
</feature>
<name>A0A226Q291_9BACL</name>
<dbReference type="InterPro" id="IPR015093">
    <property type="entry name" value="Card1_endonucl_dom"/>
</dbReference>
<comment type="caution">
    <text evidence="2">The sequence shown here is derived from an EMBL/GenBank/DDBJ whole genome shotgun (WGS) entry which is preliminary data.</text>
</comment>
<dbReference type="Pfam" id="PF09002">
    <property type="entry name" value="Card1_endonuc"/>
    <property type="match status" value="1"/>
</dbReference>